<dbReference type="Proteomes" id="UP000324701">
    <property type="component" value="Unassembled WGS sequence"/>
</dbReference>
<organism evidence="2 3">
    <name type="scientific">Mycobacterium simiae</name>
    <name type="common">Mycobacterium habana</name>
    <dbReference type="NCBI Taxonomy" id="1784"/>
    <lineage>
        <taxon>Bacteria</taxon>
        <taxon>Bacillati</taxon>
        <taxon>Actinomycetota</taxon>
        <taxon>Actinomycetes</taxon>
        <taxon>Mycobacteriales</taxon>
        <taxon>Mycobacteriaceae</taxon>
        <taxon>Mycobacterium</taxon>
        <taxon>Mycobacterium simiae complex</taxon>
    </lineage>
</organism>
<proteinExistence type="predicted"/>
<comment type="caution">
    <text evidence="2">The sequence shown here is derived from an EMBL/GenBank/DDBJ whole genome shotgun (WGS) entry which is preliminary data.</text>
</comment>
<evidence type="ECO:0000313" key="3">
    <source>
        <dbReference type="Proteomes" id="UP000324701"/>
    </source>
</evidence>
<sequence length="100" mass="11027">MESDAVAESLRLFDGVGFGLCCRPDHVSLIFNHRIMGGRKRNTPGRFRTPGDHRRITICSAPVSPRPPTPTRHQKPSRTTPLTSTKPPSTNSPQQVRLAA</sequence>
<dbReference type="OrthoDB" id="5415775at2"/>
<gene>
    <name evidence="2" type="ORF">F0Q45_18560</name>
</gene>
<feature type="compositionally biased region" description="Low complexity" evidence="1">
    <location>
        <begin position="77"/>
        <end position="93"/>
    </location>
</feature>
<keyword evidence="3" id="KW-1185">Reference proteome</keyword>
<dbReference type="AlphaFoldDB" id="A0A5B1BK94"/>
<evidence type="ECO:0000256" key="1">
    <source>
        <dbReference type="SAM" id="MobiDB-lite"/>
    </source>
</evidence>
<name>A0A5B1BK94_MYCSI</name>
<accession>A0A5B1BK94</accession>
<reference evidence="2 3" key="1">
    <citation type="submission" date="2019-09" db="EMBL/GenBank/DDBJ databases">
        <title>Report of infection by Mycobacterium simiae a patient suffering from pulmonary tuberculosis.</title>
        <authorList>
            <person name="Mohanty P.S."/>
            <person name="Bansal A.K."/>
            <person name="Singh H."/>
            <person name="Sharma S."/>
            <person name="Patil S.A."/>
            <person name="Upadhaya P."/>
            <person name="Singh P.K."/>
            <person name="Kumar D."/>
            <person name="Kumar S."/>
            <person name="Singh R.K."/>
            <person name="Chaudhary B."/>
        </authorList>
    </citation>
    <scope>NUCLEOTIDE SEQUENCE [LARGE SCALE GENOMIC DNA]</scope>
    <source>
        <strain evidence="2 3">JAL-560-SIM</strain>
    </source>
</reference>
<dbReference type="EMBL" id="VTZN01000129">
    <property type="protein sequence ID" value="KAA1248816.1"/>
    <property type="molecule type" value="Genomic_DNA"/>
</dbReference>
<protein>
    <submittedName>
        <fullName evidence="2">Uncharacterized protein</fullName>
    </submittedName>
</protein>
<feature type="region of interest" description="Disordered" evidence="1">
    <location>
        <begin position="58"/>
        <end position="100"/>
    </location>
</feature>
<evidence type="ECO:0000313" key="2">
    <source>
        <dbReference type="EMBL" id="KAA1248816.1"/>
    </source>
</evidence>